<dbReference type="RefSeq" id="WP_081555887.1">
    <property type="nucleotide sequence ID" value="NZ_MUKV01000018.1"/>
</dbReference>
<evidence type="ECO:0008006" key="3">
    <source>
        <dbReference type="Google" id="ProtNLM"/>
    </source>
</evidence>
<proteinExistence type="predicted"/>
<organism evidence="1 2">
    <name type="scientific">Chromobacterium haemolyticum</name>
    <dbReference type="NCBI Taxonomy" id="394935"/>
    <lineage>
        <taxon>Bacteria</taxon>
        <taxon>Pseudomonadati</taxon>
        <taxon>Pseudomonadota</taxon>
        <taxon>Betaproteobacteria</taxon>
        <taxon>Neisseriales</taxon>
        <taxon>Chromobacteriaceae</taxon>
        <taxon>Chromobacterium</taxon>
    </lineage>
</organism>
<dbReference type="AlphaFoldDB" id="A0A1W0CS42"/>
<dbReference type="Proteomes" id="UP000192721">
    <property type="component" value="Unassembled WGS sequence"/>
</dbReference>
<reference evidence="1 2" key="1">
    <citation type="submission" date="2017-02" db="EMBL/GenBank/DDBJ databases">
        <title>Chromobacterium haemolyticum H5244.</title>
        <authorList>
            <person name="Gulvik C.A."/>
        </authorList>
    </citation>
    <scope>NUCLEOTIDE SEQUENCE [LARGE SCALE GENOMIC DNA]</scope>
    <source>
        <strain evidence="1 2">H5244</strain>
    </source>
</reference>
<gene>
    <name evidence="1" type="ORF">B0T45_13890</name>
</gene>
<sequence length="266" mass="29209">MSLESNIAELVKSANGLTDAVHGKIGEIDQKVGQKITELNNWRTSHWNEHPAIAVNFNAKMTAVGGEGDKKLPLALGVHAGGDFWGKFDAALIPVNSGEEPTSRPPIVRELLQYMKSDDRHFSGSFNILHLTVKKVSDGFGPYVFFVPYQHVKMGAFTSVALYHKVIGQGDWNWMDNSKKGVWNQATHHFLSAHAGAYTHVDIVLSNAQVGDQLYLALPQIIPGVWNPELRLPQLYNIFDPVIDVIGNSTISGLGGVFANINNSNR</sequence>
<accession>A0A1W0CS42</accession>
<comment type="caution">
    <text evidence="1">The sequence shown here is derived from an EMBL/GenBank/DDBJ whole genome shotgun (WGS) entry which is preliminary data.</text>
</comment>
<dbReference type="EMBL" id="MUKV01000018">
    <property type="protein sequence ID" value="OQS37610.1"/>
    <property type="molecule type" value="Genomic_DNA"/>
</dbReference>
<name>A0A1W0CS42_9NEIS</name>
<evidence type="ECO:0000313" key="1">
    <source>
        <dbReference type="EMBL" id="OQS37610.1"/>
    </source>
</evidence>
<evidence type="ECO:0000313" key="2">
    <source>
        <dbReference type="Proteomes" id="UP000192721"/>
    </source>
</evidence>
<protein>
    <recommendedName>
        <fullName evidence="3">Phage tail protein</fullName>
    </recommendedName>
</protein>